<evidence type="ECO:0000313" key="2">
    <source>
        <dbReference type="Proteomes" id="UP000217005"/>
    </source>
</evidence>
<protein>
    <submittedName>
        <fullName evidence="1">Uncharacterized protein</fullName>
    </submittedName>
</protein>
<gene>
    <name evidence="1" type="ORF">CEG14_18005</name>
</gene>
<sequence length="71" mass="8471">MENRLTLDRLQKFGAVEKSAVPTLLEPRLIYIDHRDIIFIGSEETMHQRCYHRWWLEWPIAAAFTEENRGA</sequence>
<dbReference type="AlphaFoldDB" id="A0A261S607"/>
<dbReference type="EMBL" id="NEVL01000004">
    <property type="protein sequence ID" value="OZI32789.1"/>
    <property type="molecule type" value="Genomic_DNA"/>
</dbReference>
<dbReference type="OrthoDB" id="8640527at2"/>
<comment type="caution">
    <text evidence="1">The sequence shown here is derived from an EMBL/GenBank/DDBJ whole genome shotgun (WGS) entry which is preliminary data.</text>
</comment>
<dbReference type="Proteomes" id="UP000217005">
    <property type="component" value="Unassembled WGS sequence"/>
</dbReference>
<organism evidence="1 2">
    <name type="scientific">Bordetella genomosp. 1</name>
    <dbReference type="NCBI Taxonomy" id="1395607"/>
    <lineage>
        <taxon>Bacteria</taxon>
        <taxon>Pseudomonadati</taxon>
        <taxon>Pseudomonadota</taxon>
        <taxon>Betaproteobacteria</taxon>
        <taxon>Burkholderiales</taxon>
        <taxon>Alcaligenaceae</taxon>
        <taxon>Bordetella</taxon>
    </lineage>
</organism>
<dbReference type="RefSeq" id="WP_094827785.1">
    <property type="nucleotide sequence ID" value="NZ_NEVL01000004.1"/>
</dbReference>
<evidence type="ECO:0000313" key="1">
    <source>
        <dbReference type="EMBL" id="OZI32789.1"/>
    </source>
</evidence>
<reference evidence="1 2" key="1">
    <citation type="submission" date="2017-05" db="EMBL/GenBank/DDBJ databases">
        <title>Complete and WGS of Bordetella genogroups.</title>
        <authorList>
            <person name="Spilker T."/>
            <person name="LiPuma J."/>
        </authorList>
    </citation>
    <scope>NUCLEOTIDE SEQUENCE [LARGE SCALE GENOMIC DNA]</scope>
    <source>
        <strain evidence="1 2">AU17610</strain>
    </source>
</reference>
<proteinExistence type="predicted"/>
<name>A0A261S607_9BORD</name>
<accession>A0A261S607</accession>